<reference evidence="4" key="2">
    <citation type="submission" date="2012-11" db="EMBL/GenBank/DDBJ databases">
        <authorList>
            <person name="Kuo A."/>
            <person name="Curtis B.A."/>
            <person name="Tanifuji G."/>
            <person name="Burki F."/>
            <person name="Gruber A."/>
            <person name="Irimia M."/>
            <person name="Maruyama S."/>
            <person name="Arias M.C."/>
            <person name="Ball S.G."/>
            <person name="Gile G.H."/>
            <person name="Hirakawa Y."/>
            <person name="Hopkins J.F."/>
            <person name="Rensing S.A."/>
            <person name="Schmutz J."/>
            <person name="Symeonidi A."/>
            <person name="Elias M."/>
            <person name="Eveleigh R.J."/>
            <person name="Herman E.K."/>
            <person name="Klute M.J."/>
            <person name="Nakayama T."/>
            <person name="Obornik M."/>
            <person name="Reyes-Prieto A."/>
            <person name="Armbrust E.V."/>
            <person name="Aves S.J."/>
            <person name="Beiko R.G."/>
            <person name="Coutinho P."/>
            <person name="Dacks J.B."/>
            <person name="Durnford D.G."/>
            <person name="Fast N.M."/>
            <person name="Green B.R."/>
            <person name="Grisdale C."/>
            <person name="Hempe F."/>
            <person name="Henrissat B."/>
            <person name="Hoppner M.P."/>
            <person name="Ishida K.-I."/>
            <person name="Kim E."/>
            <person name="Koreny L."/>
            <person name="Kroth P.G."/>
            <person name="Liu Y."/>
            <person name="Malik S.-B."/>
            <person name="Maier U.G."/>
            <person name="McRose D."/>
            <person name="Mock T."/>
            <person name="Neilson J.A."/>
            <person name="Onodera N.T."/>
            <person name="Poole A.M."/>
            <person name="Pritham E.J."/>
            <person name="Richards T.A."/>
            <person name="Rocap G."/>
            <person name="Roy S.W."/>
            <person name="Sarai C."/>
            <person name="Schaack S."/>
            <person name="Shirato S."/>
            <person name="Slamovits C.H."/>
            <person name="Spencer D.F."/>
            <person name="Suzuki S."/>
            <person name="Worden A.Z."/>
            <person name="Zauner S."/>
            <person name="Barry K."/>
            <person name="Bell C."/>
            <person name="Bharti A.K."/>
            <person name="Crow J.A."/>
            <person name="Grimwood J."/>
            <person name="Kramer R."/>
            <person name="Lindquist E."/>
            <person name="Lucas S."/>
            <person name="Salamov A."/>
            <person name="McFadden G.I."/>
            <person name="Lane C.E."/>
            <person name="Keeling P.J."/>
            <person name="Gray M.W."/>
            <person name="Grigoriev I.V."/>
            <person name="Archibald J.M."/>
        </authorList>
    </citation>
    <scope>NUCLEOTIDE SEQUENCE</scope>
    <source>
        <strain evidence="4">CCMP2712</strain>
    </source>
</reference>
<reference evidence="2 4" key="1">
    <citation type="journal article" date="2012" name="Nature">
        <title>Algal genomes reveal evolutionary mosaicism and the fate of nucleomorphs.</title>
        <authorList>
            <consortium name="DOE Joint Genome Institute"/>
            <person name="Curtis B.A."/>
            <person name="Tanifuji G."/>
            <person name="Burki F."/>
            <person name="Gruber A."/>
            <person name="Irimia M."/>
            <person name="Maruyama S."/>
            <person name="Arias M.C."/>
            <person name="Ball S.G."/>
            <person name="Gile G.H."/>
            <person name="Hirakawa Y."/>
            <person name="Hopkins J.F."/>
            <person name="Kuo A."/>
            <person name="Rensing S.A."/>
            <person name="Schmutz J."/>
            <person name="Symeonidi A."/>
            <person name="Elias M."/>
            <person name="Eveleigh R.J."/>
            <person name="Herman E.K."/>
            <person name="Klute M.J."/>
            <person name="Nakayama T."/>
            <person name="Obornik M."/>
            <person name="Reyes-Prieto A."/>
            <person name="Armbrust E.V."/>
            <person name="Aves S.J."/>
            <person name="Beiko R.G."/>
            <person name="Coutinho P."/>
            <person name="Dacks J.B."/>
            <person name="Durnford D.G."/>
            <person name="Fast N.M."/>
            <person name="Green B.R."/>
            <person name="Grisdale C.J."/>
            <person name="Hempel F."/>
            <person name="Henrissat B."/>
            <person name="Hoppner M.P."/>
            <person name="Ishida K."/>
            <person name="Kim E."/>
            <person name="Koreny L."/>
            <person name="Kroth P.G."/>
            <person name="Liu Y."/>
            <person name="Malik S.B."/>
            <person name="Maier U.G."/>
            <person name="McRose D."/>
            <person name="Mock T."/>
            <person name="Neilson J.A."/>
            <person name="Onodera N.T."/>
            <person name="Poole A.M."/>
            <person name="Pritham E.J."/>
            <person name="Richards T.A."/>
            <person name="Rocap G."/>
            <person name="Roy S.W."/>
            <person name="Sarai C."/>
            <person name="Schaack S."/>
            <person name="Shirato S."/>
            <person name="Slamovits C.H."/>
            <person name="Spencer D.F."/>
            <person name="Suzuki S."/>
            <person name="Worden A.Z."/>
            <person name="Zauner S."/>
            <person name="Barry K."/>
            <person name="Bell C."/>
            <person name="Bharti A.K."/>
            <person name="Crow J.A."/>
            <person name="Grimwood J."/>
            <person name="Kramer R."/>
            <person name="Lindquist E."/>
            <person name="Lucas S."/>
            <person name="Salamov A."/>
            <person name="McFadden G.I."/>
            <person name="Lane C.E."/>
            <person name="Keeling P.J."/>
            <person name="Gray M.W."/>
            <person name="Grigoriev I.V."/>
            <person name="Archibald J.M."/>
        </authorList>
    </citation>
    <scope>NUCLEOTIDE SEQUENCE</scope>
    <source>
        <strain evidence="2 4">CCMP2712</strain>
    </source>
</reference>
<dbReference type="GeneID" id="17305868"/>
<protein>
    <submittedName>
        <fullName evidence="2 3">Uncharacterized protein</fullName>
    </submittedName>
</protein>
<feature type="compositionally biased region" description="Low complexity" evidence="1">
    <location>
        <begin position="11"/>
        <end position="23"/>
    </location>
</feature>
<reference evidence="3" key="3">
    <citation type="submission" date="2015-06" db="UniProtKB">
        <authorList>
            <consortium name="EnsemblProtists"/>
        </authorList>
    </citation>
    <scope>IDENTIFICATION</scope>
</reference>
<evidence type="ECO:0000313" key="4">
    <source>
        <dbReference type="Proteomes" id="UP000011087"/>
    </source>
</evidence>
<accession>L1JLH1</accession>
<evidence type="ECO:0000313" key="3">
    <source>
        <dbReference type="EnsemblProtists" id="EKX49197"/>
    </source>
</evidence>
<name>L1JLH1_GUITC</name>
<dbReference type="PaxDb" id="55529-EKX49197"/>
<gene>
    <name evidence="2" type="ORF">GUITHDRAFT_136345</name>
</gene>
<dbReference type="Proteomes" id="UP000011087">
    <property type="component" value="Unassembled WGS sequence"/>
</dbReference>
<organism evidence="2">
    <name type="scientific">Guillardia theta (strain CCMP2712)</name>
    <name type="common">Cryptophyte</name>
    <dbReference type="NCBI Taxonomy" id="905079"/>
    <lineage>
        <taxon>Eukaryota</taxon>
        <taxon>Cryptophyceae</taxon>
        <taxon>Pyrenomonadales</taxon>
        <taxon>Geminigeraceae</taxon>
        <taxon>Guillardia</taxon>
    </lineage>
</organism>
<dbReference type="RefSeq" id="XP_005836177.1">
    <property type="nucleotide sequence ID" value="XM_005836120.1"/>
</dbReference>
<dbReference type="AlphaFoldDB" id="L1JLH1"/>
<feature type="region of interest" description="Disordered" evidence="1">
    <location>
        <begin position="1"/>
        <end position="23"/>
    </location>
</feature>
<dbReference type="KEGG" id="gtt:GUITHDRAFT_136345"/>
<dbReference type="EnsemblProtists" id="EKX49197">
    <property type="protein sequence ID" value="EKX49197"/>
    <property type="gene ID" value="GUITHDRAFT_136345"/>
</dbReference>
<keyword evidence="4" id="KW-1185">Reference proteome</keyword>
<evidence type="ECO:0000256" key="1">
    <source>
        <dbReference type="SAM" id="MobiDB-lite"/>
    </source>
</evidence>
<sequence length="347" mass="39453">MRSARGRCSESTRTPPTSAHATHAAPATTYLLACFLLSFTASKSEESLHGISLTGTSGRASRGQAILLPPRRLLLHGGRDDDSEPPGELLESLKRENSHLRGDEWFFVEKKEGRYQANGPCDGDWIIGQMEFNIISPETFMWRPGMTSFERASALSRFLPTEDVQTASSCSDRGSSAISRALPDEAVVSDEETKEVEAQQELRGSKRRKWKTRRVYVEKQPPRGEEEGLEQDSNYILFEDEEPSLCRHEEEEELGIGQQVYQEEKRMEMLDEERSENGGMIEEERSVNGAMMEEGRGEGEMKKKQNFPPLFPNMSLYKNLIRIPQPYESFPTDHKELREIGVIYLLR</sequence>
<dbReference type="HOGENOM" id="CLU_800348_0_0_1"/>
<evidence type="ECO:0000313" key="2">
    <source>
        <dbReference type="EMBL" id="EKX49197.1"/>
    </source>
</evidence>
<proteinExistence type="predicted"/>
<dbReference type="EMBL" id="JH992983">
    <property type="protein sequence ID" value="EKX49197.1"/>
    <property type="molecule type" value="Genomic_DNA"/>
</dbReference>